<dbReference type="InterPro" id="IPR003594">
    <property type="entry name" value="HATPase_dom"/>
</dbReference>
<dbReference type="PRINTS" id="PR00344">
    <property type="entry name" value="BCTRLSENSOR"/>
</dbReference>
<evidence type="ECO:0000313" key="9">
    <source>
        <dbReference type="Proteomes" id="UP000179807"/>
    </source>
</evidence>
<feature type="transmembrane region" description="Helical" evidence="4">
    <location>
        <begin position="106"/>
        <end position="127"/>
    </location>
</feature>
<accession>A0A1J4JL52</accession>
<dbReference type="PROSITE" id="PS50109">
    <property type="entry name" value="HIS_KIN"/>
    <property type="match status" value="1"/>
</dbReference>
<dbReference type="SUPFAM" id="SSF47384">
    <property type="entry name" value="Homodimeric domain of signal transducing histidine kinase"/>
    <property type="match status" value="1"/>
</dbReference>
<dbReference type="PANTHER" id="PTHR45339:SF1">
    <property type="entry name" value="HYBRID SIGNAL TRANSDUCTION HISTIDINE KINASE J"/>
    <property type="match status" value="1"/>
</dbReference>
<dbReference type="Proteomes" id="UP000179807">
    <property type="component" value="Unassembled WGS sequence"/>
</dbReference>
<proteinExistence type="predicted"/>
<dbReference type="InterPro" id="IPR003661">
    <property type="entry name" value="HisK_dim/P_dom"/>
</dbReference>
<feature type="chain" id="PRO_5012272458" description="ATPase" evidence="5">
    <location>
        <begin position="18"/>
        <end position="1331"/>
    </location>
</feature>
<dbReference type="InterPro" id="IPR011006">
    <property type="entry name" value="CheY-like_superfamily"/>
</dbReference>
<evidence type="ECO:0000256" key="4">
    <source>
        <dbReference type="SAM" id="Phobius"/>
    </source>
</evidence>
<keyword evidence="4" id="KW-0472">Membrane</keyword>
<feature type="domain" description="Histidine kinase" evidence="6">
    <location>
        <begin position="862"/>
        <end position="1079"/>
    </location>
</feature>
<dbReference type="InterPro" id="IPR036097">
    <property type="entry name" value="HisK_dim/P_sf"/>
</dbReference>
<dbReference type="SMART" id="SM00388">
    <property type="entry name" value="HisKA"/>
    <property type="match status" value="1"/>
</dbReference>
<evidence type="ECO:0000256" key="1">
    <source>
        <dbReference type="ARBA" id="ARBA00022553"/>
    </source>
</evidence>
<keyword evidence="9" id="KW-1185">Reference proteome</keyword>
<keyword evidence="5" id="KW-0732">Signal</keyword>
<dbReference type="PANTHER" id="PTHR45339">
    <property type="entry name" value="HYBRID SIGNAL TRANSDUCTION HISTIDINE KINASE J"/>
    <property type="match status" value="1"/>
</dbReference>
<dbReference type="Gene3D" id="1.10.287.130">
    <property type="match status" value="1"/>
</dbReference>
<dbReference type="Gene3D" id="3.30.565.10">
    <property type="entry name" value="Histidine kinase-like ATPase, C-terminal domain"/>
    <property type="match status" value="1"/>
</dbReference>
<evidence type="ECO:0000259" key="6">
    <source>
        <dbReference type="PROSITE" id="PS50109"/>
    </source>
</evidence>
<feature type="transmembrane region" description="Helical" evidence="4">
    <location>
        <begin position="394"/>
        <end position="412"/>
    </location>
</feature>
<dbReference type="SUPFAM" id="SSF52172">
    <property type="entry name" value="CheY-like"/>
    <property type="match status" value="1"/>
</dbReference>
<dbReference type="GeneID" id="94844399"/>
<dbReference type="CDD" id="cd00082">
    <property type="entry name" value="HisKA"/>
    <property type="match status" value="1"/>
</dbReference>
<name>A0A1J4JL52_9EUKA</name>
<dbReference type="GO" id="GO:0000155">
    <property type="term" value="F:phosphorelay sensor kinase activity"/>
    <property type="evidence" value="ECO:0007669"/>
    <property type="project" value="InterPro"/>
</dbReference>
<dbReference type="Pfam" id="PF00512">
    <property type="entry name" value="HisKA"/>
    <property type="match status" value="1"/>
</dbReference>
<reference evidence="8" key="1">
    <citation type="submission" date="2016-10" db="EMBL/GenBank/DDBJ databases">
        <authorList>
            <person name="Benchimol M."/>
            <person name="Almeida L.G."/>
            <person name="Vasconcelos A.T."/>
            <person name="Perreira-Neves A."/>
            <person name="Rosa I.A."/>
            <person name="Tasca T."/>
            <person name="Bogo M.R."/>
            <person name="de Souza W."/>
        </authorList>
    </citation>
    <scope>NUCLEOTIDE SEQUENCE [LARGE SCALE GENOMIC DNA]</scope>
    <source>
        <strain evidence="8">K</strain>
    </source>
</reference>
<protein>
    <recommendedName>
        <fullName evidence="10">ATPase</fullName>
    </recommendedName>
</protein>
<dbReference type="OrthoDB" id="10266508at2759"/>
<feature type="modified residue" description="4-aspartylphosphate" evidence="3">
    <location>
        <position position="1260"/>
    </location>
</feature>
<dbReference type="EMBL" id="MLAK01001022">
    <property type="protein sequence ID" value="OHS99143.1"/>
    <property type="molecule type" value="Genomic_DNA"/>
</dbReference>
<sequence>MLLPLLLSFVTPSCLVCKKDTSEEIQDQRSNIVSIQTKSDIARNYANFFQKINFTIFFGDYDGADYIVIDESVDNFCEDGYKVDDTITKYISIPPPGKNFDSSFGFVKLAFFLLVILGLLILLYFLYIRNNYSQYLYDAKFHVKPLNHNKLQKCKYESEKTNSHNKNTSQICGSIQTEDTLQTLRAYQVPFSGFVIQFDWTEIIKTLPRISFSIPIMIRNDEYEESISQNAEFDADNNVINFSFEDAKLQMKPKNGNFLELGHYTDHFYLLNSIYYNFFCEFTKTSRSIKDIKKIIVSYADRLDIDGCCYYIIYKNEIYPFVECCPNEELLQQIYNFAKEIMKNNENKPLISTFMNYKYFRIDCSMSTFGNRGFIMLSAKNNHKFIVRSTERNFERLVVAVLPSYLLTFLPFTEKQNFEVLSKLVNDQRKMVFATVSEDLSLTSASIGGINHETIKSIINSLRSPDRQKWNSLFENKSSGVMTVNNFTSIIYQKYFSPLYQKPFVSFLVTSSFHTKNPIIELATIMNVQFFRRDYSIIGFSKLFNHYKLKNMVEIVPPSALEAGVNTFVQILLKGKTKLGYLYFFNNPNSAIHGFLAPAFDDNFTSCLNLLKINGGADFSVWLIDCDHFSPLWMVISQPSQAAENAHNIKDIVNLCHPEDAKVFQSSLDHILSVSSINITMEARMRINETDYEYYQINMSRRNTQFMVISILNIDEWKKNIGLLQDVDQSLNLALYYGQIIFWLFEDTSSPPRIYTNAPISQNHVIFNWTTIAHNVPGEFYDDFKNSLIHTLETNQQMCFESPMIFDTLRWYSVYGVSMRQEGEIIGLCFDITALKEAENEVKYQKEMQEEATKAKNRFLANMTHEIKTPLNGICGLIELLQTSLLNHEQTEMVATIRSAFEKLLELLNDTLDLQRIEQKKYFPQSVIFDPLVELSGAIAFTHRFAQNNDIPIVTFTDPKLPLLLKGDPTIFSKILYILLSNACKFTKSGHIDVKITYKADDTVKIKVKDTGIGMSDETIAQLFQTFQMGDSSVTRRYGGIGVGLSLLKKILDYVKGTISYKSEVNKGSTFVCEVHYESIYENYVPKLLFEKHYQVYFECKSNEIKRLVERHTSVFGFVLITNEKDIDITKLKLVVGGENILETVLSLQEKCPDAFYVIVVNDLTHVSQKKGITYLKRPVPVRSLYDLLKNALLGKNLTQKEEVQLKKGMSILSANANLTNQLVLKKMIERFSCNMTPASNGFEAVEQLQNHQFNLLIADRHMPIFDGHSLVKRVREMGDKISQIPIVLTYTDEDDISGIDADVILKKPITVANLKRAISEALIKRNVQIP</sequence>
<feature type="signal peptide" evidence="5">
    <location>
        <begin position="1"/>
        <end position="17"/>
    </location>
</feature>
<dbReference type="Pfam" id="PF00072">
    <property type="entry name" value="Response_reg"/>
    <property type="match status" value="1"/>
</dbReference>
<dbReference type="SMART" id="SM00387">
    <property type="entry name" value="HATPase_c"/>
    <property type="match status" value="1"/>
</dbReference>
<evidence type="ECO:0008006" key="10">
    <source>
        <dbReference type="Google" id="ProtNLM"/>
    </source>
</evidence>
<dbReference type="InterPro" id="IPR004358">
    <property type="entry name" value="Sig_transdc_His_kin-like_C"/>
</dbReference>
<keyword evidence="4" id="KW-0812">Transmembrane</keyword>
<dbReference type="CDD" id="cd17546">
    <property type="entry name" value="REC_hyHK_CKI1_RcsC-like"/>
    <property type="match status" value="1"/>
</dbReference>
<dbReference type="InterPro" id="IPR001789">
    <property type="entry name" value="Sig_transdc_resp-reg_receiver"/>
</dbReference>
<dbReference type="RefSeq" id="XP_068352280.1">
    <property type="nucleotide sequence ID" value="XM_068509695.1"/>
</dbReference>
<dbReference type="Pfam" id="PF02518">
    <property type="entry name" value="HATPase_c"/>
    <property type="match status" value="1"/>
</dbReference>
<dbReference type="InterPro" id="IPR036890">
    <property type="entry name" value="HATPase_C_sf"/>
</dbReference>
<dbReference type="InterPro" id="IPR005467">
    <property type="entry name" value="His_kinase_dom"/>
</dbReference>
<organism evidence="8 9">
    <name type="scientific">Tritrichomonas foetus</name>
    <dbReference type="NCBI Taxonomy" id="1144522"/>
    <lineage>
        <taxon>Eukaryota</taxon>
        <taxon>Metamonada</taxon>
        <taxon>Parabasalia</taxon>
        <taxon>Tritrichomonadida</taxon>
        <taxon>Tritrichomonadidae</taxon>
        <taxon>Tritrichomonas</taxon>
    </lineage>
</organism>
<comment type="caution">
    <text evidence="8">The sequence shown here is derived from an EMBL/GenBank/DDBJ whole genome shotgun (WGS) entry which is preliminary data.</text>
</comment>
<dbReference type="SMART" id="SM00448">
    <property type="entry name" value="REC"/>
    <property type="match status" value="1"/>
</dbReference>
<evidence type="ECO:0000259" key="7">
    <source>
        <dbReference type="PROSITE" id="PS50110"/>
    </source>
</evidence>
<dbReference type="VEuPathDB" id="TrichDB:TRFO_34503"/>
<evidence type="ECO:0000256" key="3">
    <source>
        <dbReference type="PROSITE-ProRule" id="PRU00169"/>
    </source>
</evidence>
<gene>
    <name evidence="8" type="ORF">TRFO_34503</name>
</gene>
<feature type="domain" description="Response regulatory" evidence="7">
    <location>
        <begin position="1211"/>
        <end position="1323"/>
    </location>
</feature>
<evidence type="ECO:0000256" key="5">
    <source>
        <dbReference type="SAM" id="SignalP"/>
    </source>
</evidence>
<keyword evidence="4" id="KW-1133">Transmembrane helix</keyword>
<keyword evidence="1 3" id="KW-0597">Phosphoprotein</keyword>
<dbReference type="SUPFAM" id="SSF55874">
    <property type="entry name" value="ATPase domain of HSP90 chaperone/DNA topoisomerase II/histidine kinase"/>
    <property type="match status" value="1"/>
</dbReference>
<keyword evidence="2" id="KW-0902">Two-component regulatory system</keyword>
<dbReference type="Gene3D" id="3.40.50.2300">
    <property type="match status" value="1"/>
</dbReference>
<dbReference type="PROSITE" id="PS50110">
    <property type="entry name" value="RESPONSE_REGULATORY"/>
    <property type="match status" value="1"/>
</dbReference>
<evidence type="ECO:0000256" key="2">
    <source>
        <dbReference type="ARBA" id="ARBA00023012"/>
    </source>
</evidence>
<evidence type="ECO:0000313" key="8">
    <source>
        <dbReference type="EMBL" id="OHS99143.1"/>
    </source>
</evidence>